<reference evidence="1" key="1">
    <citation type="submission" date="2022-04" db="EMBL/GenBank/DDBJ databases">
        <title>Alcanivorax sp. CY1518 draft genome sequence.</title>
        <authorList>
            <person name="Zhao G."/>
            <person name="An M."/>
        </authorList>
    </citation>
    <scope>NUCLEOTIDE SEQUENCE</scope>
    <source>
        <strain evidence="1">CY1518</strain>
    </source>
</reference>
<name>A0ABT0E3J3_9GAMM</name>
<accession>A0ABT0E3J3</accession>
<dbReference type="Proteomes" id="UP001165524">
    <property type="component" value="Unassembled WGS sequence"/>
</dbReference>
<comment type="caution">
    <text evidence="1">The sequence shown here is derived from an EMBL/GenBank/DDBJ whole genome shotgun (WGS) entry which is preliminary data.</text>
</comment>
<dbReference type="EMBL" id="JALKII010000001">
    <property type="protein sequence ID" value="MCK0536379.1"/>
    <property type="molecule type" value="Genomic_DNA"/>
</dbReference>
<evidence type="ECO:0000313" key="1">
    <source>
        <dbReference type="EMBL" id="MCK0536379.1"/>
    </source>
</evidence>
<organism evidence="1 2">
    <name type="scientific">Alcanivorax quisquiliarum</name>
    <dbReference type="NCBI Taxonomy" id="2933565"/>
    <lineage>
        <taxon>Bacteria</taxon>
        <taxon>Pseudomonadati</taxon>
        <taxon>Pseudomonadota</taxon>
        <taxon>Gammaproteobacteria</taxon>
        <taxon>Oceanospirillales</taxon>
        <taxon>Alcanivoracaceae</taxon>
        <taxon>Alcanivorax</taxon>
    </lineage>
</organism>
<dbReference type="Gene3D" id="3.40.630.30">
    <property type="match status" value="1"/>
</dbReference>
<dbReference type="RefSeq" id="WP_246947539.1">
    <property type="nucleotide sequence ID" value="NZ_JALKII010000001.1"/>
</dbReference>
<protein>
    <recommendedName>
        <fullName evidence="3">N-acetyltransferase domain-containing protein</fullName>
    </recommendedName>
</protein>
<sequence length="321" mass="35585">MFPRSSTELHALDEISGLDLSALTIFTRYRGHPQLSHSDHQSLFRHELVSAVEIGGVCTTLSNEHGVIAACAIKPLGWDSQHFGLPMARLSLAASPACPPTALGGFLRDTFHVAKQKIPSLHVSCEVDIDDYPCLNALIDLGAEILDVKREYRWTSLKGIKPPKFLTRVRDYRPEDKPAVMQLLDKVHFESRFSRDPQLDQQKAADLYRLWLGKLLDAPESDRIALVMERDGRVQACGAIEKQDLGCAGVAIQLMNNGIYLSSPAATGSYYPIIYTLAERSLIHFSSVQTCVSLNNHAASRVLEKMGVGAESSRYALRLYH</sequence>
<proteinExistence type="predicted"/>
<dbReference type="InterPro" id="IPR016181">
    <property type="entry name" value="Acyl_CoA_acyltransferase"/>
</dbReference>
<keyword evidence="2" id="KW-1185">Reference proteome</keyword>
<gene>
    <name evidence="1" type="ORF">MU846_01495</name>
</gene>
<evidence type="ECO:0000313" key="2">
    <source>
        <dbReference type="Proteomes" id="UP001165524"/>
    </source>
</evidence>
<dbReference type="SUPFAM" id="SSF55729">
    <property type="entry name" value="Acyl-CoA N-acyltransferases (Nat)"/>
    <property type="match status" value="1"/>
</dbReference>
<evidence type="ECO:0008006" key="3">
    <source>
        <dbReference type="Google" id="ProtNLM"/>
    </source>
</evidence>